<dbReference type="AlphaFoldDB" id="A0A430J587"/>
<dbReference type="Pfam" id="PF10719">
    <property type="entry name" value="ComFB"/>
    <property type="match status" value="1"/>
</dbReference>
<evidence type="ECO:0000313" key="1">
    <source>
        <dbReference type="EMBL" id="RTE02863.1"/>
    </source>
</evidence>
<dbReference type="OrthoDB" id="5616024at2"/>
<dbReference type="EMBL" id="RXHU01000110">
    <property type="protein sequence ID" value="RTE02863.1"/>
    <property type="molecule type" value="Genomic_DNA"/>
</dbReference>
<dbReference type="InterPro" id="IPR019657">
    <property type="entry name" value="ComFB"/>
</dbReference>
<protein>
    <submittedName>
        <fullName evidence="1">Competence protein ComFB</fullName>
    </submittedName>
</protein>
<name>A0A430J587_9BACL</name>
<accession>A0A430J587</accession>
<organism evidence="1 2">
    <name type="scientific">Paenibacillus whitsoniae</name>
    <dbReference type="NCBI Taxonomy" id="2496558"/>
    <lineage>
        <taxon>Bacteria</taxon>
        <taxon>Bacillati</taxon>
        <taxon>Bacillota</taxon>
        <taxon>Bacilli</taxon>
        <taxon>Bacillales</taxon>
        <taxon>Paenibacillaceae</taxon>
        <taxon>Paenibacillus</taxon>
    </lineage>
</organism>
<keyword evidence="2" id="KW-1185">Reference proteome</keyword>
<sequence>MVVYNAMETVVNRMFEEFQKTYEMSCDCQICREDVLAIALNKLPPRYTSSDKGLLFVKGEYISPQLQSDIMRELLAAATVVAQNRHHV</sequence>
<dbReference type="Proteomes" id="UP000276128">
    <property type="component" value="Unassembled WGS sequence"/>
</dbReference>
<evidence type="ECO:0000313" key="2">
    <source>
        <dbReference type="Proteomes" id="UP000276128"/>
    </source>
</evidence>
<reference evidence="1 2" key="1">
    <citation type="submission" date="2018-12" db="EMBL/GenBank/DDBJ databases">
        <title>Bacillus ochoae sp. nov., Paenibacillus whitsoniae sp. nov., Paenibacillus spiritus sp. nov. Isolated from the Mars Exploration Rover during spacecraft assembly.</title>
        <authorList>
            <person name="Seuylemezian A."/>
            <person name="Vaishampayan P."/>
        </authorList>
    </citation>
    <scope>NUCLEOTIDE SEQUENCE [LARGE SCALE GENOMIC DNA]</scope>
    <source>
        <strain evidence="1 2">MER 54</strain>
    </source>
</reference>
<gene>
    <name evidence="1" type="ORF">EJQ19_28840</name>
</gene>
<comment type="caution">
    <text evidence="1">The sequence shown here is derived from an EMBL/GenBank/DDBJ whole genome shotgun (WGS) entry which is preliminary data.</text>
</comment>
<dbReference type="RefSeq" id="WP_126144689.1">
    <property type="nucleotide sequence ID" value="NZ_RXHU01000110.1"/>
</dbReference>
<proteinExistence type="predicted"/>